<sequence>MFHHPNCPFYRQPQQCQQCIFAGQLMQPLQQHNNAVFTYTPLQPSHSTQFSPPPYYPIDPTRLLQQGFSRVVDRIDQFADHRVHFDPPHRTGKRNAFLCADGTYDNVVHERSRTNRHSLPSPPAGVVIQTLPPQPVLRSIMRPVAKVIRDLPSHDLRPVQPTIYIMTFAADTVPNRSRNVEKLLGGQIPKRMYFTFPCSPPIPHLYTIDARPFTPPPPRICERYSGISPVVQDIVMQDPAARKAVNNAVAELLAFGLSERSKAGGRKEVSMSVCCHMGTHRSVAIGERIAQGVKAEVGRLEVREGVKVVVRHVHRIKGRGDPF</sequence>
<protein>
    <recommendedName>
        <fullName evidence="1">RapZ C-terminal domain-containing protein</fullName>
    </recommendedName>
</protein>
<evidence type="ECO:0000259" key="1">
    <source>
        <dbReference type="Pfam" id="PF22740"/>
    </source>
</evidence>
<keyword evidence="3" id="KW-1185">Reference proteome</keyword>
<feature type="domain" description="RapZ C-terminal" evidence="1">
    <location>
        <begin position="194"/>
        <end position="299"/>
    </location>
</feature>
<dbReference type="EMBL" id="MU006244">
    <property type="protein sequence ID" value="KAF2819544.1"/>
    <property type="molecule type" value="Genomic_DNA"/>
</dbReference>
<dbReference type="Proteomes" id="UP000799424">
    <property type="component" value="Unassembled WGS sequence"/>
</dbReference>
<dbReference type="AlphaFoldDB" id="A0A6A6ZGW5"/>
<evidence type="ECO:0000313" key="2">
    <source>
        <dbReference type="EMBL" id="KAF2819544.1"/>
    </source>
</evidence>
<accession>A0A6A6ZGW5</accession>
<dbReference type="OrthoDB" id="5418695at2759"/>
<reference evidence="2" key="1">
    <citation type="journal article" date="2020" name="Stud. Mycol.">
        <title>101 Dothideomycetes genomes: a test case for predicting lifestyles and emergence of pathogens.</title>
        <authorList>
            <person name="Haridas S."/>
            <person name="Albert R."/>
            <person name="Binder M."/>
            <person name="Bloem J."/>
            <person name="Labutti K."/>
            <person name="Salamov A."/>
            <person name="Andreopoulos B."/>
            <person name="Baker S."/>
            <person name="Barry K."/>
            <person name="Bills G."/>
            <person name="Bluhm B."/>
            <person name="Cannon C."/>
            <person name="Castanera R."/>
            <person name="Culley D."/>
            <person name="Daum C."/>
            <person name="Ezra D."/>
            <person name="Gonzalez J."/>
            <person name="Henrissat B."/>
            <person name="Kuo A."/>
            <person name="Liang C."/>
            <person name="Lipzen A."/>
            <person name="Lutzoni F."/>
            <person name="Magnuson J."/>
            <person name="Mondo S."/>
            <person name="Nolan M."/>
            <person name="Ohm R."/>
            <person name="Pangilinan J."/>
            <person name="Park H.-J."/>
            <person name="Ramirez L."/>
            <person name="Alfaro M."/>
            <person name="Sun H."/>
            <person name="Tritt A."/>
            <person name="Yoshinaga Y."/>
            <person name="Zwiers L.-H."/>
            <person name="Turgeon B."/>
            <person name="Goodwin S."/>
            <person name="Spatafora J."/>
            <person name="Crous P."/>
            <person name="Grigoriev I."/>
        </authorList>
    </citation>
    <scope>NUCLEOTIDE SEQUENCE</scope>
    <source>
        <strain evidence="2">CBS 113818</strain>
    </source>
</reference>
<gene>
    <name evidence="2" type="ORF">CC86DRAFT_412851</name>
</gene>
<organism evidence="2 3">
    <name type="scientific">Ophiobolus disseminans</name>
    <dbReference type="NCBI Taxonomy" id="1469910"/>
    <lineage>
        <taxon>Eukaryota</taxon>
        <taxon>Fungi</taxon>
        <taxon>Dikarya</taxon>
        <taxon>Ascomycota</taxon>
        <taxon>Pezizomycotina</taxon>
        <taxon>Dothideomycetes</taxon>
        <taxon>Pleosporomycetidae</taxon>
        <taxon>Pleosporales</taxon>
        <taxon>Pleosporineae</taxon>
        <taxon>Phaeosphaeriaceae</taxon>
        <taxon>Ophiobolus</taxon>
    </lineage>
</organism>
<name>A0A6A6ZGW5_9PLEO</name>
<dbReference type="Pfam" id="PF22740">
    <property type="entry name" value="PapZ_C"/>
    <property type="match status" value="1"/>
</dbReference>
<evidence type="ECO:0000313" key="3">
    <source>
        <dbReference type="Proteomes" id="UP000799424"/>
    </source>
</evidence>
<proteinExistence type="predicted"/>
<dbReference type="InterPro" id="IPR053931">
    <property type="entry name" value="RapZ_C"/>
</dbReference>